<dbReference type="InParanoid" id="A0A0C2ZSB3"/>
<protein>
    <submittedName>
        <fullName evidence="1">Uncharacterized protein</fullName>
    </submittedName>
</protein>
<accession>A0A0C2ZSB3</accession>
<gene>
    <name evidence="1" type="ORF">SCLCIDRAFT_1213268</name>
</gene>
<reference evidence="2" key="2">
    <citation type="submission" date="2015-01" db="EMBL/GenBank/DDBJ databases">
        <title>Evolutionary Origins and Diversification of the Mycorrhizal Mutualists.</title>
        <authorList>
            <consortium name="DOE Joint Genome Institute"/>
            <consortium name="Mycorrhizal Genomics Consortium"/>
            <person name="Kohler A."/>
            <person name="Kuo A."/>
            <person name="Nagy L.G."/>
            <person name="Floudas D."/>
            <person name="Copeland A."/>
            <person name="Barry K.W."/>
            <person name="Cichocki N."/>
            <person name="Veneault-Fourrey C."/>
            <person name="LaButti K."/>
            <person name="Lindquist E.A."/>
            <person name="Lipzen A."/>
            <person name="Lundell T."/>
            <person name="Morin E."/>
            <person name="Murat C."/>
            <person name="Riley R."/>
            <person name="Ohm R."/>
            <person name="Sun H."/>
            <person name="Tunlid A."/>
            <person name="Henrissat B."/>
            <person name="Grigoriev I.V."/>
            <person name="Hibbett D.S."/>
            <person name="Martin F."/>
        </authorList>
    </citation>
    <scope>NUCLEOTIDE SEQUENCE [LARGE SCALE GENOMIC DNA]</scope>
    <source>
        <strain evidence="2">Foug A</strain>
    </source>
</reference>
<sequence length="56" mass="6475">MASFCAYQLVAGERSRLRFYYPTSYPCLTKTPLPAAGKYVVVQGYVRWVEIKHRVC</sequence>
<dbReference type="OrthoDB" id="10504030at2759"/>
<dbReference type="HOGENOM" id="CLU_3020093_0_0_1"/>
<proteinExistence type="predicted"/>
<evidence type="ECO:0000313" key="2">
    <source>
        <dbReference type="Proteomes" id="UP000053989"/>
    </source>
</evidence>
<evidence type="ECO:0000313" key="1">
    <source>
        <dbReference type="EMBL" id="KIM64428.1"/>
    </source>
</evidence>
<reference evidence="1 2" key="1">
    <citation type="submission" date="2014-04" db="EMBL/GenBank/DDBJ databases">
        <authorList>
            <consortium name="DOE Joint Genome Institute"/>
            <person name="Kuo A."/>
            <person name="Kohler A."/>
            <person name="Nagy L.G."/>
            <person name="Floudas D."/>
            <person name="Copeland A."/>
            <person name="Barry K.W."/>
            <person name="Cichocki N."/>
            <person name="Veneault-Fourrey C."/>
            <person name="LaButti K."/>
            <person name="Lindquist E.A."/>
            <person name="Lipzen A."/>
            <person name="Lundell T."/>
            <person name="Morin E."/>
            <person name="Murat C."/>
            <person name="Sun H."/>
            <person name="Tunlid A."/>
            <person name="Henrissat B."/>
            <person name="Grigoriev I.V."/>
            <person name="Hibbett D.S."/>
            <person name="Martin F."/>
            <person name="Nordberg H.P."/>
            <person name="Cantor M.N."/>
            <person name="Hua S.X."/>
        </authorList>
    </citation>
    <scope>NUCLEOTIDE SEQUENCE [LARGE SCALE GENOMIC DNA]</scope>
    <source>
        <strain evidence="1 2">Foug A</strain>
    </source>
</reference>
<organism evidence="1 2">
    <name type="scientific">Scleroderma citrinum Foug A</name>
    <dbReference type="NCBI Taxonomy" id="1036808"/>
    <lineage>
        <taxon>Eukaryota</taxon>
        <taxon>Fungi</taxon>
        <taxon>Dikarya</taxon>
        <taxon>Basidiomycota</taxon>
        <taxon>Agaricomycotina</taxon>
        <taxon>Agaricomycetes</taxon>
        <taxon>Agaricomycetidae</taxon>
        <taxon>Boletales</taxon>
        <taxon>Sclerodermatineae</taxon>
        <taxon>Sclerodermataceae</taxon>
        <taxon>Scleroderma</taxon>
    </lineage>
</organism>
<dbReference type="EMBL" id="KN822028">
    <property type="protein sequence ID" value="KIM64428.1"/>
    <property type="molecule type" value="Genomic_DNA"/>
</dbReference>
<keyword evidence="2" id="KW-1185">Reference proteome</keyword>
<feature type="non-terminal residue" evidence="1">
    <location>
        <position position="56"/>
    </location>
</feature>
<name>A0A0C2ZSB3_9AGAM</name>
<dbReference type="AlphaFoldDB" id="A0A0C2ZSB3"/>
<dbReference type="Proteomes" id="UP000053989">
    <property type="component" value="Unassembled WGS sequence"/>
</dbReference>